<dbReference type="PIRSF" id="PIRSF006066">
    <property type="entry name" value="HI0050"/>
    <property type="match status" value="1"/>
</dbReference>
<evidence type="ECO:0000259" key="8">
    <source>
        <dbReference type="Pfam" id="PF06808"/>
    </source>
</evidence>
<keyword evidence="4 7" id="KW-0812">Transmembrane</keyword>
<dbReference type="PANTHER" id="PTHR33362">
    <property type="entry name" value="SIALIC ACID TRAP TRANSPORTER PERMEASE PROTEIN SIAT-RELATED"/>
    <property type="match status" value="1"/>
</dbReference>
<dbReference type="RefSeq" id="WP_073258049.1">
    <property type="nucleotide sequence ID" value="NZ_FRCR01000013.1"/>
</dbReference>
<feature type="domain" description="TRAP C4-dicarboxylate transport system permease DctM subunit" evidence="8">
    <location>
        <begin position="6"/>
        <end position="414"/>
    </location>
</feature>
<dbReference type="EMBL" id="FRCR01000013">
    <property type="protein sequence ID" value="SHM80412.1"/>
    <property type="molecule type" value="Genomic_DNA"/>
</dbReference>
<dbReference type="InterPro" id="IPR004681">
    <property type="entry name" value="TRAP_DctM"/>
</dbReference>
<proteinExistence type="predicted"/>
<feature type="transmembrane region" description="Helical" evidence="7">
    <location>
        <begin position="354"/>
        <end position="379"/>
    </location>
</feature>
<name>A0A1M7LRS9_9FIRM</name>
<dbReference type="STRING" id="447595.SAMN05660826_02003"/>
<feature type="transmembrane region" description="Helical" evidence="7">
    <location>
        <begin position="275"/>
        <end position="292"/>
    </location>
</feature>
<feature type="transmembrane region" description="Helical" evidence="7">
    <location>
        <begin position="171"/>
        <end position="190"/>
    </location>
</feature>
<evidence type="ECO:0000256" key="6">
    <source>
        <dbReference type="ARBA" id="ARBA00023136"/>
    </source>
</evidence>
<feature type="transmembrane region" description="Helical" evidence="7">
    <location>
        <begin position="45"/>
        <end position="63"/>
    </location>
</feature>
<dbReference type="GO" id="GO:0005886">
    <property type="term" value="C:plasma membrane"/>
    <property type="evidence" value="ECO:0007669"/>
    <property type="project" value="UniProtKB-SubCell"/>
</dbReference>
<evidence type="ECO:0000256" key="1">
    <source>
        <dbReference type="ARBA" id="ARBA00004429"/>
    </source>
</evidence>
<organism evidence="9 10">
    <name type="scientific">Caldanaerovirga acetigignens</name>
    <dbReference type="NCBI Taxonomy" id="447595"/>
    <lineage>
        <taxon>Bacteria</taxon>
        <taxon>Bacillati</taxon>
        <taxon>Bacillota</taxon>
        <taxon>Clostridia</taxon>
        <taxon>Thermosediminibacterales</taxon>
        <taxon>Thermosediminibacteraceae</taxon>
        <taxon>Caldanaerovirga</taxon>
    </lineage>
</organism>
<dbReference type="OrthoDB" id="9772674at2"/>
<evidence type="ECO:0000256" key="2">
    <source>
        <dbReference type="ARBA" id="ARBA00022475"/>
    </source>
</evidence>
<comment type="subcellular location">
    <subcellularLocation>
        <location evidence="1">Cell inner membrane</location>
        <topology evidence="1">Multi-pass membrane protein</topology>
    </subcellularLocation>
</comment>
<keyword evidence="5 7" id="KW-1133">Transmembrane helix</keyword>
<evidence type="ECO:0000256" key="3">
    <source>
        <dbReference type="ARBA" id="ARBA00022519"/>
    </source>
</evidence>
<feature type="transmembrane region" description="Helical" evidence="7">
    <location>
        <begin position="391"/>
        <end position="412"/>
    </location>
</feature>
<dbReference type="Pfam" id="PF06808">
    <property type="entry name" value="DctM"/>
    <property type="match status" value="1"/>
</dbReference>
<dbReference type="NCBIfam" id="TIGR00786">
    <property type="entry name" value="dctM"/>
    <property type="match status" value="1"/>
</dbReference>
<dbReference type="Proteomes" id="UP000184375">
    <property type="component" value="Unassembled WGS sequence"/>
</dbReference>
<accession>A0A1M7LRS9</accession>
<keyword evidence="2" id="KW-1003">Cell membrane</keyword>
<evidence type="ECO:0000256" key="7">
    <source>
        <dbReference type="SAM" id="Phobius"/>
    </source>
</evidence>
<feature type="transmembrane region" description="Helical" evidence="7">
    <location>
        <begin position="137"/>
        <end position="159"/>
    </location>
</feature>
<sequence length="420" mass="44539">MITVFLVSAVLFLFLGFPIAVTVGLSSVIYILASGIKPLIIIQRLFAGIDMTAILAIPFFVLAGDLMNMGGLAKRLVRLANSVIGNATGGLAVVTILGCMFFAAISGSGVATAAALGSIMIPAMVKRGYDIDFASAVVASAAPIGVIIPPSISFVIIGVLSGTSIADLYKAGIPAGIITGIFLIIVSVWMSSKRNYKGEEIPFDLKNIWNAFKDAVWALGTPLILIGGVFGGVFTPTESAAVAVAYAIIVGRYIYKEMSWNDILKVFITSAKTSARILFIISNASLFAWVLTIERIPQQIMESFLSLSNSPIVLLLIINVILLIAGCFLESGAIQVITVPLLWPVITKFGINPVHFGIVMTVNLAIGLMTPPFGVVLYTTSSVAGTSIHRISAKILPFFVAMVVALLIITYIPQSVMFML</sequence>
<feature type="transmembrane region" description="Helical" evidence="7">
    <location>
        <begin position="312"/>
        <end position="342"/>
    </location>
</feature>
<evidence type="ECO:0000313" key="9">
    <source>
        <dbReference type="EMBL" id="SHM80412.1"/>
    </source>
</evidence>
<feature type="transmembrane region" description="Helical" evidence="7">
    <location>
        <begin position="211"/>
        <end position="233"/>
    </location>
</feature>
<reference evidence="10" key="1">
    <citation type="submission" date="2016-11" db="EMBL/GenBank/DDBJ databases">
        <authorList>
            <person name="Varghese N."/>
            <person name="Submissions S."/>
        </authorList>
    </citation>
    <scope>NUCLEOTIDE SEQUENCE [LARGE SCALE GENOMIC DNA]</scope>
    <source>
        <strain evidence="10">DSM 18802</strain>
    </source>
</reference>
<dbReference type="PANTHER" id="PTHR33362:SF3">
    <property type="entry name" value="SIALIC ACID TRAP TRANSPORTER PERMEASE PROTEIN SIAT"/>
    <property type="match status" value="1"/>
</dbReference>
<protein>
    <submittedName>
        <fullName evidence="9">C4-dicarboxylate transporter, DctM subunit</fullName>
    </submittedName>
</protein>
<keyword evidence="6 7" id="KW-0472">Membrane</keyword>
<gene>
    <name evidence="9" type="ORF">SAMN05660826_02003</name>
</gene>
<keyword evidence="3" id="KW-0997">Cell inner membrane</keyword>
<evidence type="ECO:0000256" key="4">
    <source>
        <dbReference type="ARBA" id="ARBA00022692"/>
    </source>
</evidence>
<evidence type="ECO:0000256" key="5">
    <source>
        <dbReference type="ARBA" id="ARBA00022989"/>
    </source>
</evidence>
<dbReference type="AlphaFoldDB" id="A0A1M7LRS9"/>
<keyword evidence="10" id="KW-1185">Reference proteome</keyword>
<feature type="transmembrane region" description="Helical" evidence="7">
    <location>
        <begin position="6"/>
        <end position="33"/>
    </location>
</feature>
<evidence type="ECO:0000313" key="10">
    <source>
        <dbReference type="Proteomes" id="UP000184375"/>
    </source>
</evidence>
<feature type="transmembrane region" description="Helical" evidence="7">
    <location>
        <begin position="83"/>
        <end position="116"/>
    </location>
</feature>
<dbReference type="GO" id="GO:0022857">
    <property type="term" value="F:transmembrane transporter activity"/>
    <property type="evidence" value="ECO:0007669"/>
    <property type="project" value="TreeGrafter"/>
</dbReference>
<dbReference type="InterPro" id="IPR010656">
    <property type="entry name" value="DctM"/>
</dbReference>